<sequence length="123" mass="14052">MKYSFVYLAAFIMLLHNFIPHSHKSELSNSEHQQIHQTESSSPIDLLALVFHEFTEDGEMEEVLPNTNTAFAATFFLFPIITNSYNFSLEIESELLQHPLPKDERLQFAGFLPTQSVRPPPSA</sequence>
<evidence type="ECO:0000313" key="1">
    <source>
        <dbReference type="EMBL" id="TXB64732.1"/>
    </source>
</evidence>
<reference evidence="1 2" key="1">
    <citation type="submission" date="2019-08" db="EMBL/GenBank/DDBJ databases">
        <title>Genome of Vicingus serpentipes NCIMB 15042.</title>
        <authorList>
            <person name="Bowman J.P."/>
        </authorList>
    </citation>
    <scope>NUCLEOTIDE SEQUENCE [LARGE SCALE GENOMIC DNA]</scope>
    <source>
        <strain evidence="1 2">NCIMB 15042</strain>
    </source>
</reference>
<dbReference type="AlphaFoldDB" id="A0A5C6RTQ3"/>
<dbReference type="RefSeq" id="WP_147100981.1">
    <property type="nucleotide sequence ID" value="NZ_VOOS01000004.1"/>
</dbReference>
<gene>
    <name evidence="1" type="ORF">FRY74_09785</name>
</gene>
<proteinExistence type="predicted"/>
<protein>
    <submittedName>
        <fullName evidence="1">Uncharacterized protein</fullName>
    </submittedName>
</protein>
<accession>A0A5C6RTQ3</accession>
<dbReference type="EMBL" id="VOOS01000004">
    <property type="protein sequence ID" value="TXB64732.1"/>
    <property type="molecule type" value="Genomic_DNA"/>
</dbReference>
<evidence type="ECO:0000313" key="2">
    <source>
        <dbReference type="Proteomes" id="UP000321721"/>
    </source>
</evidence>
<comment type="caution">
    <text evidence="1">The sequence shown here is derived from an EMBL/GenBank/DDBJ whole genome shotgun (WGS) entry which is preliminary data.</text>
</comment>
<organism evidence="1 2">
    <name type="scientific">Vicingus serpentipes</name>
    <dbReference type="NCBI Taxonomy" id="1926625"/>
    <lineage>
        <taxon>Bacteria</taxon>
        <taxon>Pseudomonadati</taxon>
        <taxon>Bacteroidota</taxon>
        <taxon>Flavobacteriia</taxon>
        <taxon>Flavobacteriales</taxon>
        <taxon>Vicingaceae</taxon>
        <taxon>Vicingus</taxon>
    </lineage>
</organism>
<keyword evidence="2" id="KW-1185">Reference proteome</keyword>
<name>A0A5C6RTQ3_9FLAO</name>
<dbReference type="Proteomes" id="UP000321721">
    <property type="component" value="Unassembled WGS sequence"/>
</dbReference>